<gene>
    <name evidence="3" type="ORF">FWILDA_LOCUS11886</name>
</gene>
<accession>A0A9W4X000</accession>
<comment type="caution">
    <text evidence="3">The sequence shown here is derived from an EMBL/GenBank/DDBJ whole genome shotgun (WGS) entry which is preliminary data.</text>
</comment>
<name>A0A9W4X000_9GLOM</name>
<protein>
    <submittedName>
        <fullName evidence="3">10913_t:CDS:1</fullName>
    </submittedName>
</protein>
<evidence type="ECO:0000256" key="2">
    <source>
        <dbReference type="SAM" id="SignalP"/>
    </source>
</evidence>
<evidence type="ECO:0000313" key="3">
    <source>
        <dbReference type="EMBL" id="CAI2185057.1"/>
    </source>
</evidence>
<keyword evidence="4" id="KW-1185">Reference proteome</keyword>
<evidence type="ECO:0000313" key="4">
    <source>
        <dbReference type="Proteomes" id="UP001153678"/>
    </source>
</evidence>
<evidence type="ECO:0000256" key="1">
    <source>
        <dbReference type="SAM" id="MobiDB-lite"/>
    </source>
</evidence>
<sequence length="171" mass="18351">MNPLQKSSAFLIISILLIITLSPLRVFTQKTVVETEVVTIKAPDVTVAVPPPDANPTETVVIGQPKEPAKVPEPAPGEEPKEPPKQVPNEQPKEQPKEPQNPEVTPPPQPKSPPGKQPDSTKNSSKSAVFVLTGSAPTPTNLGYVNVVEWNLTGVNIIIGGLFTFMNAWVL</sequence>
<dbReference type="Proteomes" id="UP001153678">
    <property type="component" value="Unassembled WGS sequence"/>
</dbReference>
<organism evidence="3 4">
    <name type="scientific">Funneliformis geosporum</name>
    <dbReference type="NCBI Taxonomy" id="1117311"/>
    <lineage>
        <taxon>Eukaryota</taxon>
        <taxon>Fungi</taxon>
        <taxon>Fungi incertae sedis</taxon>
        <taxon>Mucoromycota</taxon>
        <taxon>Glomeromycotina</taxon>
        <taxon>Glomeromycetes</taxon>
        <taxon>Glomerales</taxon>
        <taxon>Glomeraceae</taxon>
        <taxon>Funneliformis</taxon>
    </lineage>
</organism>
<keyword evidence="2" id="KW-0732">Signal</keyword>
<proteinExistence type="predicted"/>
<feature type="compositionally biased region" description="Pro residues" evidence="1">
    <location>
        <begin position="104"/>
        <end position="116"/>
    </location>
</feature>
<feature type="region of interest" description="Disordered" evidence="1">
    <location>
        <begin position="46"/>
        <end position="126"/>
    </location>
</feature>
<feature type="chain" id="PRO_5040856963" evidence="2">
    <location>
        <begin position="29"/>
        <end position="171"/>
    </location>
</feature>
<dbReference type="EMBL" id="CAMKVN010003569">
    <property type="protein sequence ID" value="CAI2185057.1"/>
    <property type="molecule type" value="Genomic_DNA"/>
</dbReference>
<dbReference type="OrthoDB" id="10617194at2759"/>
<feature type="signal peptide" evidence="2">
    <location>
        <begin position="1"/>
        <end position="28"/>
    </location>
</feature>
<reference evidence="3" key="1">
    <citation type="submission" date="2022-08" db="EMBL/GenBank/DDBJ databases">
        <authorList>
            <person name="Kallberg Y."/>
            <person name="Tangrot J."/>
            <person name="Rosling A."/>
        </authorList>
    </citation>
    <scope>NUCLEOTIDE SEQUENCE</scope>
    <source>
        <strain evidence="3">Wild A</strain>
    </source>
</reference>
<dbReference type="AlphaFoldDB" id="A0A9W4X000"/>